<name>A0AAQ1RW04_9FIRM</name>
<dbReference type="Proteomes" id="UP000184089">
    <property type="component" value="Unassembled WGS sequence"/>
</dbReference>
<dbReference type="EMBL" id="FQVY01000002">
    <property type="protein sequence ID" value="SHG11212.1"/>
    <property type="molecule type" value="Genomic_DNA"/>
</dbReference>
<organism evidence="2 3">
    <name type="scientific">Bittarella massiliensis</name>
    <name type="common">ex Durand et al. 2017</name>
    <dbReference type="NCBI Taxonomy" id="1720313"/>
    <lineage>
        <taxon>Bacteria</taxon>
        <taxon>Bacillati</taxon>
        <taxon>Bacillota</taxon>
        <taxon>Clostridia</taxon>
        <taxon>Eubacteriales</taxon>
        <taxon>Oscillospiraceae</taxon>
        <taxon>Bittarella (ex Durand et al. 2017)</taxon>
    </lineage>
</organism>
<sequence>MRVGGPFLDGWRPALNKLLVFRDGEAVRQMDREDSSVERGGGRQIPCCASSAP</sequence>
<evidence type="ECO:0000313" key="2">
    <source>
        <dbReference type="EMBL" id="SHG11212.1"/>
    </source>
</evidence>
<feature type="region of interest" description="Disordered" evidence="1">
    <location>
        <begin position="31"/>
        <end position="53"/>
    </location>
</feature>
<comment type="caution">
    <text evidence="2">The sequence shown here is derived from an EMBL/GenBank/DDBJ whole genome shotgun (WGS) entry which is preliminary data.</text>
</comment>
<proteinExistence type="predicted"/>
<evidence type="ECO:0000313" key="3">
    <source>
        <dbReference type="Proteomes" id="UP000184089"/>
    </source>
</evidence>
<accession>A0AAQ1RW04</accession>
<evidence type="ECO:0000256" key="1">
    <source>
        <dbReference type="SAM" id="MobiDB-lite"/>
    </source>
</evidence>
<reference evidence="3" key="1">
    <citation type="submission" date="2016-11" db="EMBL/GenBank/DDBJ databases">
        <authorList>
            <person name="Jaros S."/>
            <person name="Januszkiewicz K."/>
            <person name="Wedrychowicz H."/>
        </authorList>
    </citation>
    <scope>NUCLEOTIDE SEQUENCE [LARGE SCALE GENOMIC DNA]</scope>
    <source>
        <strain evidence="3">DSM 4029</strain>
    </source>
</reference>
<protein>
    <submittedName>
        <fullName evidence="2">Uncharacterized protein</fullName>
    </submittedName>
</protein>
<feature type="compositionally biased region" description="Basic and acidic residues" evidence="1">
    <location>
        <begin position="31"/>
        <end position="41"/>
    </location>
</feature>
<gene>
    <name evidence="2" type="ORF">SAMN05444424_1515</name>
</gene>
<dbReference type="AlphaFoldDB" id="A0AAQ1RW04"/>